<feature type="compositionally biased region" description="Pro residues" evidence="9">
    <location>
        <begin position="532"/>
        <end position="546"/>
    </location>
</feature>
<feature type="region of interest" description="Disordered" evidence="9">
    <location>
        <begin position="529"/>
        <end position="572"/>
    </location>
</feature>
<dbReference type="GO" id="GO:0035556">
    <property type="term" value="P:intracellular signal transduction"/>
    <property type="evidence" value="ECO:0007669"/>
    <property type="project" value="TreeGrafter"/>
</dbReference>
<keyword evidence="12" id="KW-1185">Reference proteome</keyword>
<dbReference type="GO" id="GO:0005524">
    <property type="term" value="F:ATP binding"/>
    <property type="evidence" value="ECO:0007669"/>
    <property type="project" value="UniProtKB-KW"/>
</dbReference>
<feature type="compositionally biased region" description="Basic residues" evidence="9">
    <location>
        <begin position="155"/>
        <end position="170"/>
    </location>
</feature>
<reference evidence="11" key="1">
    <citation type="journal article" date="2020" name="Stud. Mycol.">
        <title>101 Dothideomycetes genomes: a test case for predicting lifestyles and emergence of pathogens.</title>
        <authorList>
            <person name="Haridas S."/>
            <person name="Albert R."/>
            <person name="Binder M."/>
            <person name="Bloem J."/>
            <person name="Labutti K."/>
            <person name="Salamov A."/>
            <person name="Andreopoulos B."/>
            <person name="Baker S."/>
            <person name="Barry K."/>
            <person name="Bills G."/>
            <person name="Bluhm B."/>
            <person name="Cannon C."/>
            <person name="Castanera R."/>
            <person name="Culley D."/>
            <person name="Daum C."/>
            <person name="Ezra D."/>
            <person name="Gonzalez J."/>
            <person name="Henrissat B."/>
            <person name="Kuo A."/>
            <person name="Liang C."/>
            <person name="Lipzen A."/>
            <person name="Lutzoni F."/>
            <person name="Magnuson J."/>
            <person name="Mondo S."/>
            <person name="Nolan M."/>
            <person name="Ohm R."/>
            <person name="Pangilinan J."/>
            <person name="Park H.-J."/>
            <person name="Ramirez L."/>
            <person name="Alfaro M."/>
            <person name="Sun H."/>
            <person name="Tritt A."/>
            <person name="Yoshinaga Y."/>
            <person name="Zwiers L.-H."/>
            <person name="Turgeon B."/>
            <person name="Goodwin S."/>
            <person name="Spatafora J."/>
            <person name="Crous P."/>
            <person name="Grigoriev I."/>
        </authorList>
    </citation>
    <scope>NUCLEOTIDE SEQUENCE</scope>
    <source>
        <strain evidence="11">CBS 175.79</strain>
    </source>
</reference>
<dbReference type="Proteomes" id="UP000799778">
    <property type="component" value="Unassembled WGS sequence"/>
</dbReference>
<dbReference type="RefSeq" id="XP_033382983.1">
    <property type="nucleotide sequence ID" value="XM_033528282.1"/>
</dbReference>
<feature type="compositionally biased region" description="Basic residues" evidence="9">
    <location>
        <begin position="90"/>
        <end position="101"/>
    </location>
</feature>
<evidence type="ECO:0000313" key="12">
    <source>
        <dbReference type="Proteomes" id="UP000799778"/>
    </source>
</evidence>
<name>A0A6A5XQS0_9PLEO</name>
<dbReference type="PANTHER" id="PTHR24419:SF18">
    <property type="entry name" value="SERINE_THREONINE-PROTEIN KINASE HASPIN"/>
    <property type="match status" value="1"/>
</dbReference>
<proteinExistence type="predicted"/>
<comment type="catalytic activity">
    <reaction evidence="8">
        <text>L-seryl-[protein] + ATP = O-phospho-L-seryl-[protein] + ADP + H(+)</text>
        <dbReference type="Rhea" id="RHEA:17989"/>
        <dbReference type="Rhea" id="RHEA-COMP:9863"/>
        <dbReference type="Rhea" id="RHEA-COMP:11604"/>
        <dbReference type="ChEBI" id="CHEBI:15378"/>
        <dbReference type="ChEBI" id="CHEBI:29999"/>
        <dbReference type="ChEBI" id="CHEBI:30616"/>
        <dbReference type="ChEBI" id="CHEBI:83421"/>
        <dbReference type="ChEBI" id="CHEBI:456216"/>
        <dbReference type="EC" id="2.7.11.1"/>
    </reaction>
</comment>
<dbReference type="GeneID" id="54285679"/>
<dbReference type="InterPro" id="IPR024604">
    <property type="entry name" value="GSG2_C"/>
</dbReference>
<feature type="compositionally biased region" description="Basic and acidic residues" evidence="9">
    <location>
        <begin position="345"/>
        <end position="356"/>
    </location>
</feature>
<feature type="compositionally biased region" description="Basic and acidic residues" evidence="9">
    <location>
        <begin position="120"/>
        <end position="134"/>
    </location>
</feature>
<evidence type="ECO:0000256" key="9">
    <source>
        <dbReference type="SAM" id="MobiDB-lite"/>
    </source>
</evidence>
<dbReference type="Pfam" id="PF12330">
    <property type="entry name" value="Haspin_kinase"/>
    <property type="match status" value="1"/>
</dbReference>
<dbReference type="GO" id="GO:0072354">
    <property type="term" value="F:histone H3T3 kinase activity"/>
    <property type="evidence" value="ECO:0007669"/>
    <property type="project" value="TreeGrafter"/>
</dbReference>
<feature type="compositionally biased region" description="Basic and acidic residues" evidence="9">
    <location>
        <begin position="68"/>
        <end position="89"/>
    </location>
</feature>
<evidence type="ECO:0000256" key="6">
    <source>
        <dbReference type="ARBA" id="ARBA00022840"/>
    </source>
</evidence>
<evidence type="ECO:0000256" key="8">
    <source>
        <dbReference type="ARBA" id="ARBA00048679"/>
    </source>
</evidence>
<evidence type="ECO:0000256" key="4">
    <source>
        <dbReference type="ARBA" id="ARBA00022741"/>
    </source>
</evidence>
<organism evidence="11 12">
    <name type="scientific">Aaosphaeria arxii CBS 175.79</name>
    <dbReference type="NCBI Taxonomy" id="1450172"/>
    <lineage>
        <taxon>Eukaryota</taxon>
        <taxon>Fungi</taxon>
        <taxon>Dikarya</taxon>
        <taxon>Ascomycota</taxon>
        <taxon>Pezizomycotina</taxon>
        <taxon>Dothideomycetes</taxon>
        <taxon>Pleosporomycetidae</taxon>
        <taxon>Pleosporales</taxon>
        <taxon>Pleosporales incertae sedis</taxon>
        <taxon>Aaosphaeria</taxon>
    </lineage>
</organism>
<evidence type="ECO:0000259" key="10">
    <source>
        <dbReference type="SMART" id="SM01331"/>
    </source>
</evidence>
<dbReference type="EC" id="2.7.11.1" evidence="1"/>
<keyword evidence="6" id="KW-0067">ATP-binding</keyword>
<dbReference type="PANTHER" id="PTHR24419">
    <property type="entry name" value="INTERLEUKIN-1 RECEPTOR-ASSOCIATED KINASE"/>
    <property type="match status" value="1"/>
</dbReference>
<evidence type="ECO:0000256" key="7">
    <source>
        <dbReference type="ARBA" id="ARBA00047899"/>
    </source>
</evidence>
<feature type="region of interest" description="Disordered" evidence="9">
    <location>
        <begin position="59"/>
        <end position="172"/>
    </location>
</feature>
<dbReference type="GO" id="GO:0005737">
    <property type="term" value="C:cytoplasm"/>
    <property type="evidence" value="ECO:0007669"/>
    <property type="project" value="TreeGrafter"/>
</dbReference>
<dbReference type="Gene3D" id="1.10.510.10">
    <property type="entry name" value="Transferase(Phosphotransferase) domain 1"/>
    <property type="match status" value="1"/>
</dbReference>
<evidence type="ECO:0000256" key="3">
    <source>
        <dbReference type="ARBA" id="ARBA00022679"/>
    </source>
</evidence>
<dbReference type="GO" id="GO:0000278">
    <property type="term" value="P:mitotic cell cycle"/>
    <property type="evidence" value="ECO:0007669"/>
    <property type="project" value="TreeGrafter"/>
</dbReference>
<evidence type="ECO:0000256" key="5">
    <source>
        <dbReference type="ARBA" id="ARBA00022777"/>
    </source>
</evidence>
<feature type="domain" description="Serine/threonine-protein kinase haspin C-terminal" evidence="10">
    <location>
        <begin position="502"/>
        <end position="641"/>
    </location>
</feature>
<accession>A0A6A5XQS0</accession>
<dbReference type="EMBL" id="ML978070">
    <property type="protein sequence ID" value="KAF2014644.1"/>
    <property type="molecule type" value="Genomic_DNA"/>
</dbReference>
<protein>
    <recommendedName>
        <fullName evidence="1">non-specific serine/threonine protein kinase</fullName>
        <ecNumber evidence="1">2.7.11.1</ecNumber>
    </recommendedName>
</protein>
<keyword evidence="2" id="KW-0723">Serine/threonine-protein kinase</keyword>
<keyword evidence="3" id="KW-0808">Transferase</keyword>
<comment type="catalytic activity">
    <reaction evidence="7">
        <text>L-threonyl-[protein] + ATP = O-phospho-L-threonyl-[protein] + ADP + H(+)</text>
        <dbReference type="Rhea" id="RHEA:46608"/>
        <dbReference type="Rhea" id="RHEA-COMP:11060"/>
        <dbReference type="Rhea" id="RHEA-COMP:11605"/>
        <dbReference type="ChEBI" id="CHEBI:15378"/>
        <dbReference type="ChEBI" id="CHEBI:30013"/>
        <dbReference type="ChEBI" id="CHEBI:30616"/>
        <dbReference type="ChEBI" id="CHEBI:61977"/>
        <dbReference type="ChEBI" id="CHEBI:456216"/>
        <dbReference type="EC" id="2.7.11.1"/>
    </reaction>
</comment>
<dbReference type="Gene3D" id="3.30.200.20">
    <property type="entry name" value="Phosphorylase Kinase, domain 1"/>
    <property type="match status" value="1"/>
</dbReference>
<dbReference type="AlphaFoldDB" id="A0A6A5XQS0"/>
<keyword evidence="5" id="KW-0418">Kinase</keyword>
<evidence type="ECO:0000256" key="2">
    <source>
        <dbReference type="ARBA" id="ARBA00022527"/>
    </source>
</evidence>
<dbReference type="SMART" id="SM01331">
    <property type="entry name" value="DUF3635"/>
    <property type="match status" value="1"/>
</dbReference>
<dbReference type="OrthoDB" id="21018at2759"/>
<evidence type="ECO:0000313" key="11">
    <source>
        <dbReference type="EMBL" id="KAF2014644.1"/>
    </source>
</evidence>
<feature type="compositionally biased region" description="Polar residues" evidence="9">
    <location>
        <begin position="548"/>
        <end position="557"/>
    </location>
</feature>
<feature type="region of interest" description="Disordered" evidence="9">
    <location>
        <begin position="329"/>
        <end position="356"/>
    </location>
</feature>
<gene>
    <name evidence="11" type="ORF">BU24DRAFT_423550</name>
</gene>
<sequence>MPPKNVYGKRTKTTTAVVAAGGAGGFARFICTPEKAAREDVDADVDVEGLEVGLRGLSVAGGGVEGEEDRKGSERSRKALESRDVNAETKRKKKGARKEKKSGRAEGVEVVDENVGVEDGAVKSEDSSSGKDAGRTNVATSEGDVSRSKAGKTPVRSKSHRSKSRSRKQLRAPVAEISEDDMYTTYVKSLLQCSERREIVSFDDWSSQLDSVVDVSKIAEASFSEVYRLSVKTARTDCSSESVLKLVALKTPENMPLPSELKENDRPRRKGDFECQLQKEREEREEQDMWKSSVDDVNSEVRLLQNLNDIPGFTTFRDLTILKGRPSSSFSKAWKSWNKSRPKGKKSEFPDPSKKTSYQDDQLWAVIEMQDAGSDCGKVFEAGGISTIWEVWDIFWSVCISVAKAEQTCEFEHRDLHMDNICVRSSTDEADLTNRVVQKPLKRKLGFTGLETTVIDYTLSRANMIKTPSSQRTSLSSSASPIFRLDQSDQGQVAYLDLNKDPALFTGDAEEEYQYEIYRYMRGAVFYGDPLKSPPSSQPTQTPSPTPNNEDATQNLPVTPRRSPRKAPHPGFLSEPPADIWRHFHPKTNLIWTHFILHRLLENLHSHGNTPASKSNDAIMHNVVGVDEADASKVWKKAVMMHKILLKVAQKLDPKALGRREGGLGSCAELIVLALEARWLAVGDVEGP</sequence>
<keyword evidence="4" id="KW-0547">Nucleotide-binding</keyword>
<evidence type="ECO:0000256" key="1">
    <source>
        <dbReference type="ARBA" id="ARBA00012513"/>
    </source>
</evidence>
<dbReference type="GO" id="GO:0005634">
    <property type="term" value="C:nucleus"/>
    <property type="evidence" value="ECO:0007669"/>
    <property type="project" value="TreeGrafter"/>
</dbReference>